<protein>
    <recommendedName>
        <fullName evidence="2">histidine kinase</fullName>
        <ecNumber evidence="2">2.7.13.3</ecNumber>
    </recommendedName>
</protein>
<comment type="caution">
    <text evidence="9">The sequence shown here is derived from an EMBL/GenBank/DDBJ whole genome shotgun (WGS) entry which is preliminary data.</text>
</comment>
<dbReference type="InterPro" id="IPR000700">
    <property type="entry name" value="PAS-assoc_C"/>
</dbReference>
<feature type="domain" description="PAC" evidence="8">
    <location>
        <begin position="69"/>
        <end position="121"/>
    </location>
</feature>
<dbReference type="AlphaFoldDB" id="X1VZI5"/>
<dbReference type="InterPro" id="IPR000014">
    <property type="entry name" value="PAS"/>
</dbReference>
<evidence type="ECO:0000256" key="2">
    <source>
        <dbReference type="ARBA" id="ARBA00012438"/>
    </source>
</evidence>
<keyword evidence="4" id="KW-0808">Transferase</keyword>
<feature type="domain" description="PAS" evidence="7">
    <location>
        <begin position="1"/>
        <end position="64"/>
    </location>
</feature>
<organism evidence="9">
    <name type="scientific">marine sediment metagenome</name>
    <dbReference type="NCBI Taxonomy" id="412755"/>
    <lineage>
        <taxon>unclassified sequences</taxon>
        <taxon>metagenomes</taxon>
        <taxon>ecological metagenomes</taxon>
    </lineage>
</organism>
<dbReference type="SMART" id="SM00086">
    <property type="entry name" value="PAC"/>
    <property type="match status" value="1"/>
</dbReference>
<keyword evidence="5" id="KW-0418">Kinase</keyword>
<feature type="coiled-coil region" evidence="6">
    <location>
        <begin position="109"/>
        <end position="136"/>
    </location>
</feature>
<dbReference type="InterPro" id="IPR001610">
    <property type="entry name" value="PAC"/>
</dbReference>
<evidence type="ECO:0000256" key="5">
    <source>
        <dbReference type="ARBA" id="ARBA00022777"/>
    </source>
</evidence>
<dbReference type="CDD" id="cd00130">
    <property type="entry name" value="PAS"/>
    <property type="match status" value="1"/>
</dbReference>
<feature type="non-terminal residue" evidence="9">
    <location>
        <position position="1"/>
    </location>
</feature>
<dbReference type="PANTHER" id="PTHR43304:SF1">
    <property type="entry name" value="PAC DOMAIN-CONTAINING PROTEIN"/>
    <property type="match status" value="1"/>
</dbReference>
<sequence>YKVDIHTKQFTFVSPQVRRILGYTPTEFLDIMNDYLRTPFYHEDDRQHVVAGRYKFLVKCLNEGMQEPHEAEYCAKHKNGDVLWVRESIYPSYSSDGVIESFVGRITDITEQKRAEEQLERQVQERTAKLVKANEALRIDITERNRAEKAL</sequence>
<dbReference type="Gene3D" id="3.30.450.20">
    <property type="entry name" value="PAS domain"/>
    <property type="match status" value="1"/>
</dbReference>
<dbReference type="PROSITE" id="PS50112">
    <property type="entry name" value="PAS"/>
    <property type="match status" value="1"/>
</dbReference>
<dbReference type="EC" id="2.7.13.3" evidence="2"/>
<evidence type="ECO:0000256" key="1">
    <source>
        <dbReference type="ARBA" id="ARBA00000085"/>
    </source>
</evidence>
<name>X1VZI5_9ZZZZ</name>
<dbReference type="PROSITE" id="PS50113">
    <property type="entry name" value="PAC"/>
    <property type="match status" value="1"/>
</dbReference>
<dbReference type="SUPFAM" id="SSF55785">
    <property type="entry name" value="PYP-like sensor domain (PAS domain)"/>
    <property type="match status" value="1"/>
</dbReference>
<keyword evidence="6" id="KW-0175">Coiled coil</keyword>
<gene>
    <name evidence="9" type="ORF">S12H4_59793</name>
</gene>
<dbReference type="GO" id="GO:0004673">
    <property type="term" value="F:protein histidine kinase activity"/>
    <property type="evidence" value="ECO:0007669"/>
    <property type="project" value="UniProtKB-EC"/>
</dbReference>
<evidence type="ECO:0000256" key="6">
    <source>
        <dbReference type="SAM" id="Coils"/>
    </source>
</evidence>
<keyword evidence="3" id="KW-0597">Phosphoprotein</keyword>
<accession>X1VZI5</accession>
<evidence type="ECO:0000256" key="3">
    <source>
        <dbReference type="ARBA" id="ARBA00022553"/>
    </source>
</evidence>
<dbReference type="NCBIfam" id="TIGR00229">
    <property type="entry name" value="sensory_box"/>
    <property type="match status" value="1"/>
</dbReference>
<dbReference type="InterPro" id="IPR035965">
    <property type="entry name" value="PAS-like_dom_sf"/>
</dbReference>
<evidence type="ECO:0000259" key="8">
    <source>
        <dbReference type="PROSITE" id="PS50113"/>
    </source>
</evidence>
<dbReference type="PANTHER" id="PTHR43304">
    <property type="entry name" value="PHYTOCHROME-LIKE PROTEIN CPH1"/>
    <property type="match status" value="1"/>
</dbReference>
<dbReference type="InterPro" id="IPR052162">
    <property type="entry name" value="Sensor_kinase/Photoreceptor"/>
</dbReference>
<dbReference type="Pfam" id="PF08447">
    <property type="entry name" value="PAS_3"/>
    <property type="match status" value="1"/>
</dbReference>
<evidence type="ECO:0000259" key="7">
    <source>
        <dbReference type="PROSITE" id="PS50112"/>
    </source>
</evidence>
<evidence type="ECO:0000313" key="9">
    <source>
        <dbReference type="EMBL" id="GAJ18515.1"/>
    </source>
</evidence>
<reference evidence="9" key="1">
    <citation type="journal article" date="2014" name="Front. Microbiol.">
        <title>High frequency of phylogenetically diverse reductive dehalogenase-homologous genes in deep subseafloor sedimentary metagenomes.</title>
        <authorList>
            <person name="Kawai M."/>
            <person name="Futagami T."/>
            <person name="Toyoda A."/>
            <person name="Takaki Y."/>
            <person name="Nishi S."/>
            <person name="Hori S."/>
            <person name="Arai W."/>
            <person name="Tsubouchi T."/>
            <person name="Morono Y."/>
            <person name="Uchiyama I."/>
            <person name="Ito T."/>
            <person name="Fujiyama A."/>
            <person name="Inagaki F."/>
            <person name="Takami H."/>
        </authorList>
    </citation>
    <scope>NUCLEOTIDE SEQUENCE</scope>
    <source>
        <strain evidence="9">Expedition CK06-06</strain>
    </source>
</reference>
<evidence type="ECO:0000256" key="4">
    <source>
        <dbReference type="ARBA" id="ARBA00022679"/>
    </source>
</evidence>
<dbReference type="InterPro" id="IPR013655">
    <property type="entry name" value="PAS_fold_3"/>
</dbReference>
<dbReference type="EMBL" id="BARW01039179">
    <property type="protein sequence ID" value="GAJ18515.1"/>
    <property type="molecule type" value="Genomic_DNA"/>
</dbReference>
<feature type="non-terminal residue" evidence="9">
    <location>
        <position position="151"/>
    </location>
</feature>
<proteinExistence type="predicted"/>
<comment type="catalytic activity">
    <reaction evidence="1">
        <text>ATP + protein L-histidine = ADP + protein N-phospho-L-histidine.</text>
        <dbReference type="EC" id="2.7.13.3"/>
    </reaction>
</comment>